<feature type="non-terminal residue" evidence="1">
    <location>
        <position position="1"/>
    </location>
</feature>
<dbReference type="Proteomes" id="UP000000763">
    <property type="component" value="Chromosome 2"/>
</dbReference>
<gene>
    <name evidence="1" type="ordered locus">Os02g0441000</name>
</gene>
<proteinExistence type="predicted"/>
<dbReference type="EMBL" id="AP008208">
    <property type="protein sequence ID" value="BAF08660.1"/>
    <property type="molecule type" value="Genomic_DNA"/>
</dbReference>
<accession>Q0E1H8</accession>
<evidence type="ECO:0000313" key="2">
    <source>
        <dbReference type="Proteomes" id="UP000000763"/>
    </source>
</evidence>
<protein>
    <submittedName>
        <fullName evidence="1">Os02g0441000 protein</fullName>
    </submittedName>
</protein>
<organism evidence="1 2">
    <name type="scientific">Oryza sativa subsp. japonica</name>
    <name type="common">Rice</name>
    <dbReference type="NCBI Taxonomy" id="39947"/>
    <lineage>
        <taxon>Eukaryota</taxon>
        <taxon>Viridiplantae</taxon>
        <taxon>Streptophyta</taxon>
        <taxon>Embryophyta</taxon>
        <taxon>Tracheophyta</taxon>
        <taxon>Spermatophyta</taxon>
        <taxon>Magnoliopsida</taxon>
        <taxon>Liliopsida</taxon>
        <taxon>Poales</taxon>
        <taxon>Poaceae</taxon>
        <taxon>BOP clade</taxon>
        <taxon>Oryzoideae</taxon>
        <taxon>Oryzeae</taxon>
        <taxon>Oryzinae</taxon>
        <taxon>Oryza</taxon>
        <taxon>Oryza sativa</taxon>
    </lineage>
</organism>
<reference evidence="2" key="2">
    <citation type="journal article" date="2008" name="Nucleic Acids Res.">
        <title>The rice annotation project database (RAP-DB): 2008 update.</title>
        <authorList>
            <consortium name="The rice annotation project (RAP)"/>
        </authorList>
    </citation>
    <scope>GENOME REANNOTATION</scope>
    <source>
        <strain evidence="2">cv. Nipponbare</strain>
    </source>
</reference>
<evidence type="ECO:0000313" key="1">
    <source>
        <dbReference type="EMBL" id="BAF08660.1"/>
    </source>
</evidence>
<sequence length="43" mass="4622">SLLISVETALGNVSYRQPEALLHLLPSARGLSLARPYDQVAAM</sequence>
<name>Q0E1H8_ORYSJ</name>
<reference evidence="1 2" key="1">
    <citation type="journal article" date="2005" name="Nature">
        <title>The map-based sequence of the rice genome.</title>
        <authorList>
            <consortium name="International rice genome sequencing project (IRGSP)"/>
            <person name="Matsumoto T."/>
            <person name="Wu J."/>
            <person name="Kanamori H."/>
            <person name="Katayose Y."/>
            <person name="Fujisawa M."/>
            <person name="Namiki N."/>
            <person name="Mizuno H."/>
            <person name="Yamamoto K."/>
            <person name="Antonio B.A."/>
            <person name="Baba T."/>
            <person name="Sakata K."/>
            <person name="Nagamura Y."/>
            <person name="Aoki H."/>
            <person name="Arikawa K."/>
            <person name="Arita K."/>
            <person name="Bito T."/>
            <person name="Chiden Y."/>
            <person name="Fujitsuka N."/>
            <person name="Fukunaka R."/>
            <person name="Hamada M."/>
            <person name="Harada C."/>
            <person name="Hayashi A."/>
            <person name="Hijishita S."/>
            <person name="Honda M."/>
            <person name="Hosokawa S."/>
            <person name="Ichikawa Y."/>
            <person name="Idonuma A."/>
            <person name="Iijima M."/>
            <person name="Ikeda M."/>
            <person name="Ikeno M."/>
            <person name="Ito K."/>
            <person name="Ito S."/>
            <person name="Ito T."/>
            <person name="Ito Y."/>
            <person name="Ito Y."/>
            <person name="Iwabuchi A."/>
            <person name="Kamiya K."/>
            <person name="Karasawa W."/>
            <person name="Kurita K."/>
            <person name="Katagiri S."/>
            <person name="Kikuta A."/>
            <person name="Kobayashi H."/>
            <person name="Kobayashi N."/>
            <person name="Machita K."/>
            <person name="Maehara T."/>
            <person name="Masukawa M."/>
            <person name="Mizubayashi T."/>
            <person name="Mukai Y."/>
            <person name="Nagasaki H."/>
            <person name="Nagata Y."/>
            <person name="Naito S."/>
            <person name="Nakashima M."/>
            <person name="Nakama Y."/>
            <person name="Nakamichi Y."/>
            <person name="Nakamura M."/>
            <person name="Meguro A."/>
            <person name="Negishi M."/>
            <person name="Ohta I."/>
            <person name="Ohta T."/>
            <person name="Okamoto M."/>
            <person name="Ono N."/>
            <person name="Saji S."/>
            <person name="Sakaguchi M."/>
            <person name="Sakai K."/>
            <person name="Shibata M."/>
            <person name="Shimokawa T."/>
            <person name="Song J."/>
            <person name="Takazaki Y."/>
            <person name="Terasawa K."/>
            <person name="Tsugane M."/>
            <person name="Tsuji K."/>
            <person name="Ueda S."/>
            <person name="Waki K."/>
            <person name="Yamagata H."/>
            <person name="Yamamoto M."/>
            <person name="Yamamoto S."/>
            <person name="Yamane H."/>
            <person name="Yoshiki S."/>
            <person name="Yoshihara R."/>
            <person name="Yukawa K."/>
            <person name="Zhong H."/>
            <person name="Yano M."/>
            <person name="Yuan Q."/>
            <person name="Ouyang S."/>
            <person name="Liu J."/>
            <person name="Jones K.M."/>
            <person name="Gansberger K."/>
            <person name="Moffat K."/>
            <person name="Hill J."/>
            <person name="Bera J."/>
            <person name="Fadrosh D."/>
            <person name="Jin S."/>
            <person name="Johri S."/>
            <person name="Kim M."/>
            <person name="Overton L."/>
            <person name="Reardon M."/>
            <person name="Tsitrin T."/>
            <person name="Vuong H."/>
            <person name="Weaver B."/>
            <person name="Ciecko A."/>
            <person name="Tallon L."/>
            <person name="Jackson J."/>
            <person name="Pai G."/>
            <person name="Aken S.V."/>
            <person name="Utterback T."/>
            <person name="Reidmuller S."/>
            <person name="Feldblyum T."/>
            <person name="Hsiao J."/>
            <person name="Zismann V."/>
            <person name="Iobst S."/>
            <person name="de Vazeille A.R."/>
            <person name="Buell C.R."/>
            <person name="Ying K."/>
            <person name="Li Y."/>
            <person name="Lu T."/>
            <person name="Huang Y."/>
            <person name="Zhao Q."/>
            <person name="Feng Q."/>
            <person name="Zhang L."/>
            <person name="Zhu J."/>
            <person name="Weng Q."/>
            <person name="Mu J."/>
            <person name="Lu Y."/>
            <person name="Fan D."/>
            <person name="Liu Y."/>
            <person name="Guan J."/>
            <person name="Zhang Y."/>
            <person name="Yu S."/>
            <person name="Liu X."/>
            <person name="Zhang Y."/>
            <person name="Hong G."/>
            <person name="Han B."/>
            <person name="Choisne N."/>
            <person name="Demange N."/>
            <person name="Orjeda G."/>
            <person name="Samain S."/>
            <person name="Cattolico L."/>
            <person name="Pelletier E."/>
            <person name="Couloux A."/>
            <person name="Segurens B."/>
            <person name="Wincker P."/>
            <person name="D'Hont A."/>
            <person name="Scarpelli C."/>
            <person name="Weissenbach J."/>
            <person name="Salanoubat M."/>
            <person name="Quetier F."/>
            <person name="Yu Y."/>
            <person name="Kim H.R."/>
            <person name="Rambo T."/>
            <person name="Currie J."/>
            <person name="Collura K."/>
            <person name="Luo M."/>
            <person name="Yang T."/>
            <person name="Ammiraju J.S.S."/>
            <person name="Engler F."/>
            <person name="Soderlund C."/>
            <person name="Wing R.A."/>
            <person name="Palmer L.E."/>
            <person name="de la Bastide M."/>
            <person name="Spiegel L."/>
            <person name="Nascimento L."/>
            <person name="Zutavern T."/>
            <person name="O'Shaughnessy A."/>
            <person name="Dike S."/>
            <person name="Dedhia N."/>
            <person name="Preston R."/>
            <person name="Balija V."/>
            <person name="McCombie W.R."/>
            <person name="Chow T."/>
            <person name="Chen H."/>
            <person name="Chung M."/>
            <person name="Chen C."/>
            <person name="Shaw J."/>
            <person name="Wu H."/>
            <person name="Hsiao K."/>
            <person name="Chao Y."/>
            <person name="Chu M."/>
            <person name="Cheng C."/>
            <person name="Hour A."/>
            <person name="Lee P."/>
            <person name="Lin S."/>
            <person name="Lin Y."/>
            <person name="Liou J."/>
            <person name="Liu S."/>
            <person name="Hsing Y."/>
            <person name="Raghuvanshi S."/>
            <person name="Mohanty A."/>
            <person name="Bharti A.K."/>
            <person name="Gaur A."/>
            <person name="Gupta V."/>
            <person name="Kumar D."/>
            <person name="Ravi V."/>
            <person name="Vij S."/>
            <person name="Kapur A."/>
            <person name="Khurana P."/>
            <person name="Khurana P."/>
            <person name="Khurana J.P."/>
            <person name="Tyagi A.K."/>
            <person name="Gaikwad K."/>
            <person name="Singh A."/>
            <person name="Dalal V."/>
            <person name="Srivastava S."/>
            <person name="Dixit A."/>
            <person name="Pal A.K."/>
            <person name="Ghazi I.A."/>
            <person name="Yadav M."/>
            <person name="Pandit A."/>
            <person name="Bhargava A."/>
            <person name="Sureshbabu K."/>
            <person name="Batra K."/>
            <person name="Sharma T.R."/>
            <person name="Mohapatra T."/>
            <person name="Singh N.K."/>
            <person name="Messing J."/>
            <person name="Nelson A.B."/>
            <person name="Fuks G."/>
            <person name="Kavchok S."/>
            <person name="Keizer G."/>
            <person name="Linton E."/>
            <person name="Llaca V."/>
            <person name="Song R."/>
            <person name="Tanyolac B."/>
            <person name="Young S."/>
            <person name="Ho-Il K."/>
            <person name="Hahn J.H."/>
            <person name="Sangsakoo G."/>
            <person name="Vanavichit A."/>
            <person name="de Mattos Luiz.A.T."/>
            <person name="Zimmer P.D."/>
            <person name="Malone G."/>
            <person name="Dellagostin O."/>
            <person name="de Oliveira A.C."/>
            <person name="Bevan M."/>
            <person name="Bancroft I."/>
            <person name="Minx P."/>
            <person name="Cordum H."/>
            <person name="Wilson R."/>
            <person name="Cheng Z."/>
            <person name="Jin W."/>
            <person name="Jiang J."/>
            <person name="Leong S.A."/>
            <person name="Iwama H."/>
            <person name="Gojobori T."/>
            <person name="Itoh T."/>
            <person name="Niimura Y."/>
            <person name="Fujii Y."/>
            <person name="Habara T."/>
            <person name="Sakai H."/>
            <person name="Sato Y."/>
            <person name="Wilson G."/>
            <person name="Kumar K."/>
            <person name="McCouch S."/>
            <person name="Juretic N."/>
            <person name="Hoen D."/>
            <person name="Wright S."/>
            <person name="Bruskiewich R."/>
            <person name="Bureau T."/>
            <person name="Miyao A."/>
            <person name="Hirochika H."/>
            <person name="Nishikawa T."/>
            <person name="Kadowaki K."/>
            <person name="Sugiura M."/>
            <person name="Burr B."/>
            <person name="Sasaki T."/>
        </authorList>
    </citation>
    <scope>NUCLEOTIDE SEQUENCE [LARGE SCALE GENOMIC DNA]</scope>
    <source>
        <strain evidence="2">cv. Nipponbare</strain>
    </source>
</reference>
<dbReference type="AlphaFoldDB" id="Q0E1H8"/>
<dbReference type="KEGG" id="dosa:Os02g0441000"/>